<feature type="region of interest" description="Disordered" evidence="3">
    <location>
        <begin position="39"/>
        <end position="87"/>
    </location>
</feature>
<dbReference type="SMART" id="SM00160">
    <property type="entry name" value="RanBD"/>
    <property type="match status" value="1"/>
</dbReference>
<reference evidence="7 9" key="1">
    <citation type="journal article" date="2018" name="Gigascience">
        <title>Genomes of trombidid mites reveal novel predicted allergens and laterally-transferred genes associated with secondary metabolism.</title>
        <authorList>
            <person name="Dong X."/>
            <person name="Chaisiri K."/>
            <person name="Xia D."/>
            <person name="Armstrong S.D."/>
            <person name="Fang Y."/>
            <person name="Donnelly M.J."/>
            <person name="Kadowaki T."/>
            <person name="McGarry J.W."/>
            <person name="Darby A.C."/>
            <person name="Makepeace B.L."/>
        </authorList>
    </citation>
    <scope>NUCLEOTIDE SEQUENCE [LARGE SCALE GENOMIC DNA]</scope>
    <source>
        <strain evidence="7">UoL-WK</strain>
    </source>
</reference>
<dbReference type="GO" id="GO:0006611">
    <property type="term" value="P:protein export from nucleus"/>
    <property type="evidence" value="ECO:0007669"/>
    <property type="project" value="TreeGrafter"/>
</dbReference>
<dbReference type="OrthoDB" id="10250354at2759"/>
<dbReference type="SUPFAM" id="SSF50729">
    <property type="entry name" value="PH domain-like"/>
    <property type="match status" value="1"/>
</dbReference>
<dbReference type="InterPro" id="IPR000156">
    <property type="entry name" value="Ran_bind_dom"/>
</dbReference>
<evidence type="ECO:0000256" key="1">
    <source>
        <dbReference type="ARBA" id="ARBA00004123"/>
    </source>
</evidence>
<reference evidence="7" key="2">
    <citation type="submission" date="2018-11" db="EMBL/GenBank/DDBJ databases">
        <title>Trombidioid mite genomics.</title>
        <authorList>
            <person name="Dong X."/>
        </authorList>
    </citation>
    <scope>NUCLEOTIDE SEQUENCE</scope>
    <source>
        <strain evidence="7">UoL-WK</strain>
    </source>
</reference>
<comment type="caution">
    <text evidence="7">The sequence shown here is derived from an EMBL/GenBank/DDBJ whole genome shotgun (WGS) entry which is preliminary data.</text>
</comment>
<evidence type="ECO:0000313" key="8">
    <source>
        <dbReference type="EMBL" id="RWS11311.1"/>
    </source>
</evidence>
<dbReference type="InterPro" id="IPR011993">
    <property type="entry name" value="PH-like_dom_sf"/>
</dbReference>
<proteinExistence type="predicted"/>
<evidence type="ECO:0000256" key="2">
    <source>
        <dbReference type="ARBA" id="ARBA00023242"/>
    </source>
</evidence>
<feature type="compositionally biased region" description="Basic and acidic residues" evidence="3">
    <location>
        <begin position="215"/>
        <end position="234"/>
    </location>
</feature>
<evidence type="ECO:0000313" key="9">
    <source>
        <dbReference type="Proteomes" id="UP000285301"/>
    </source>
</evidence>
<organism evidence="7 9">
    <name type="scientific">Dinothrombium tinctorium</name>
    <dbReference type="NCBI Taxonomy" id="1965070"/>
    <lineage>
        <taxon>Eukaryota</taxon>
        <taxon>Metazoa</taxon>
        <taxon>Ecdysozoa</taxon>
        <taxon>Arthropoda</taxon>
        <taxon>Chelicerata</taxon>
        <taxon>Arachnida</taxon>
        <taxon>Acari</taxon>
        <taxon>Acariformes</taxon>
        <taxon>Trombidiformes</taxon>
        <taxon>Prostigmata</taxon>
        <taxon>Anystina</taxon>
        <taxon>Parasitengona</taxon>
        <taxon>Trombidioidea</taxon>
        <taxon>Trombidiidae</taxon>
        <taxon>Dinothrombium</taxon>
    </lineage>
</organism>
<dbReference type="EMBL" id="NCKU01008035">
    <property type="protein sequence ID" value="RWS02192.1"/>
    <property type="molecule type" value="Genomic_DNA"/>
</dbReference>
<evidence type="ECO:0000313" key="5">
    <source>
        <dbReference type="EMBL" id="RWS01984.1"/>
    </source>
</evidence>
<sequence>MADSNNAVAIETNASIKNERKNEKFELKDRCNEMRAERVYGESETTGDGEVAVQREASSNDNRFRVEAANSYSKGERKVSSSEASVDVKSKVTLRPSVLRVGKSDSSSVPFEAENKTEASKIFKFTPLTNSLALSSAEKSLIEAKTGCRQNGSSDEPSTSTAISGSLFTTLSQNSTVSSVSSSNANSATSEPSFVFGQNLQDRVLLPDSSEESNDVEKAGTESESGEKPTNCPEKRKFEAITGEEGESNVLQIYCKLYSWESAGSMWKERGKGFLRLNDKIKEDKLCSRLVMRTSGSLKVILNSFIVAGMKFELSNEQCLRFTNVDGIYLIK</sequence>
<keyword evidence="9" id="KW-1185">Reference proteome</keyword>
<keyword evidence="2" id="KW-0539">Nucleus</keyword>
<dbReference type="InterPro" id="IPR045255">
    <property type="entry name" value="RanBP1-like"/>
</dbReference>
<evidence type="ECO:0000256" key="3">
    <source>
        <dbReference type="SAM" id="MobiDB-lite"/>
    </source>
</evidence>
<feature type="region of interest" description="Disordered" evidence="3">
    <location>
        <begin position="206"/>
        <end position="234"/>
    </location>
</feature>
<protein>
    <submittedName>
        <fullName evidence="7">Ran-binding protein 3-like isoform X1</fullName>
    </submittedName>
</protein>
<dbReference type="AlphaFoldDB" id="A0A3S3QMX8"/>
<gene>
    <name evidence="8" type="ORF">B4U79_02677</name>
    <name evidence="5" type="ORF">B4U79_03776</name>
    <name evidence="6" type="ORF">B4U79_06622</name>
    <name evidence="7" type="ORF">B4U79_09065</name>
</gene>
<dbReference type="CDD" id="cd13180">
    <property type="entry name" value="RanBD_RanBP3"/>
    <property type="match status" value="1"/>
</dbReference>
<evidence type="ECO:0000313" key="7">
    <source>
        <dbReference type="EMBL" id="RWS11304.1"/>
    </source>
</evidence>
<dbReference type="Pfam" id="PF00638">
    <property type="entry name" value="Ran_BP1"/>
    <property type="match status" value="1"/>
</dbReference>
<dbReference type="EMBL" id="NCKU01001770">
    <property type="protein sequence ID" value="RWS11304.1"/>
    <property type="molecule type" value="Genomic_DNA"/>
</dbReference>
<dbReference type="STRING" id="1965070.A0A3S3QMX8"/>
<dbReference type="Proteomes" id="UP000285301">
    <property type="component" value="Unassembled WGS sequence"/>
</dbReference>
<accession>A0A3S3QMX8</accession>
<dbReference type="GO" id="GO:0005634">
    <property type="term" value="C:nucleus"/>
    <property type="evidence" value="ECO:0007669"/>
    <property type="project" value="UniProtKB-SubCell"/>
</dbReference>
<evidence type="ECO:0000313" key="6">
    <source>
        <dbReference type="EMBL" id="RWS02192.1"/>
    </source>
</evidence>
<dbReference type="PANTHER" id="PTHR23138:SF142">
    <property type="entry name" value="RAN-BINDING PROTEIN 3B-RELATED"/>
    <property type="match status" value="1"/>
</dbReference>
<dbReference type="EMBL" id="NCKU01008327">
    <property type="protein sequence ID" value="RWS01984.1"/>
    <property type="molecule type" value="Genomic_DNA"/>
</dbReference>
<name>A0A3S3QMX8_9ACAR</name>
<comment type="subcellular location">
    <subcellularLocation>
        <location evidence="1">Nucleus</location>
    </subcellularLocation>
</comment>
<feature type="non-terminal residue" evidence="7">
    <location>
        <position position="332"/>
    </location>
</feature>
<dbReference type="PANTHER" id="PTHR23138">
    <property type="entry name" value="RAN BINDING PROTEIN"/>
    <property type="match status" value="1"/>
</dbReference>
<feature type="compositionally biased region" description="Basic and acidic residues" evidence="3">
    <location>
        <begin position="74"/>
        <end position="87"/>
    </location>
</feature>
<dbReference type="PROSITE" id="PS50196">
    <property type="entry name" value="RANBD1"/>
    <property type="match status" value="1"/>
</dbReference>
<evidence type="ECO:0000259" key="4">
    <source>
        <dbReference type="PROSITE" id="PS50196"/>
    </source>
</evidence>
<feature type="domain" description="RanBD1" evidence="4">
    <location>
        <begin position="233"/>
        <end position="313"/>
    </location>
</feature>
<dbReference type="EMBL" id="NCKU01001769">
    <property type="protein sequence ID" value="RWS11311.1"/>
    <property type="molecule type" value="Genomic_DNA"/>
</dbReference>
<dbReference type="Gene3D" id="2.30.29.30">
    <property type="entry name" value="Pleckstrin-homology domain (PH domain)/Phosphotyrosine-binding domain (PTB)"/>
    <property type="match status" value="1"/>
</dbReference>